<dbReference type="EMBL" id="BFAG01000008">
    <property type="protein sequence ID" value="GBF06368.1"/>
    <property type="molecule type" value="Genomic_DNA"/>
</dbReference>
<gene>
    <name evidence="1" type="ORF">DAERI_080159</name>
</gene>
<dbReference type="OrthoDB" id="71304at2"/>
<proteinExistence type="predicted"/>
<accession>A0A2I9DJ94</accession>
<protein>
    <submittedName>
        <fullName evidence="1">Uncharacterized protein</fullName>
    </submittedName>
</protein>
<reference evidence="2" key="1">
    <citation type="submission" date="2018-01" db="EMBL/GenBank/DDBJ databases">
        <title>Draft Genome Sequence of the Radioresistant Bacterium Deinococcus aerius TR0125, Isolated from the Higher Atmosphere above Japan.</title>
        <authorList>
            <person name="Satoh K."/>
            <person name="Arai H."/>
            <person name="Sanzen T."/>
            <person name="Kawaguchi Y."/>
            <person name="Hayashi H."/>
            <person name="Yokobori S."/>
            <person name="Yamagishi A."/>
            <person name="Oono Y."/>
            <person name="Narumi I."/>
        </authorList>
    </citation>
    <scope>NUCLEOTIDE SEQUENCE [LARGE SCALE GENOMIC DNA]</scope>
    <source>
        <strain evidence="2">TR0125</strain>
    </source>
</reference>
<evidence type="ECO:0000313" key="1">
    <source>
        <dbReference type="EMBL" id="GBF06368.1"/>
    </source>
</evidence>
<comment type="caution">
    <text evidence="1">The sequence shown here is derived from an EMBL/GenBank/DDBJ whole genome shotgun (WGS) entry which is preliminary data.</text>
</comment>
<dbReference type="RefSeq" id="WP_103129742.1">
    <property type="nucleotide sequence ID" value="NZ_BFAG01000008.1"/>
</dbReference>
<organism evidence="1 2">
    <name type="scientific">Deinococcus aerius</name>
    <dbReference type="NCBI Taxonomy" id="200253"/>
    <lineage>
        <taxon>Bacteria</taxon>
        <taxon>Thermotogati</taxon>
        <taxon>Deinococcota</taxon>
        <taxon>Deinococci</taxon>
        <taxon>Deinococcales</taxon>
        <taxon>Deinococcaceae</taxon>
        <taxon>Deinococcus</taxon>
    </lineage>
</organism>
<keyword evidence="2" id="KW-1185">Reference proteome</keyword>
<sequence>MLTVNIHLINGDVITTTMTRAQRDRVSKTLNQTLLPNAPFEITAGEADLLIPWRSIGYISTSARAGMDTGFQATEAAD</sequence>
<name>A0A2I9DJ94_9DEIO</name>
<dbReference type="Proteomes" id="UP000236569">
    <property type="component" value="Unassembled WGS sequence"/>
</dbReference>
<dbReference type="AlphaFoldDB" id="A0A2I9DJ94"/>
<evidence type="ECO:0000313" key="2">
    <source>
        <dbReference type="Proteomes" id="UP000236569"/>
    </source>
</evidence>